<dbReference type="Proteomes" id="UP000230233">
    <property type="component" value="Unassembled WGS sequence"/>
</dbReference>
<dbReference type="InterPro" id="IPR002601">
    <property type="entry name" value="C6_domain"/>
</dbReference>
<name>A0A2G5SB78_9PELO</name>
<evidence type="ECO:0000313" key="3">
    <source>
        <dbReference type="EMBL" id="PIC12156.1"/>
    </source>
</evidence>
<accession>A0A2G5SB78</accession>
<gene>
    <name evidence="3" type="ORF">B9Z55_028624</name>
</gene>
<dbReference type="OrthoDB" id="5858020at2759"/>
<sequence length="135" mass="13962">MYPLFTHLLAFTFALKTAESCVATSPGGTATTTAAPTACRTCTLDTVEHLRISDGNKEFTSDTIDTSGTCLVRTAVCDGFSADSGVLITFNNDEAGATEPATGTVSAILTCNDAGQWVREGGTIVITAIECQSTP</sequence>
<feature type="signal peptide" evidence="1">
    <location>
        <begin position="1"/>
        <end position="20"/>
    </location>
</feature>
<comment type="caution">
    <text evidence="3">The sequence shown here is derived from an EMBL/GenBank/DDBJ whole genome shotgun (WGS) entry which is preliminary data.</text>
</comment>
<dbReference type="Pfam" id="PF01681">
    <property type="entry name" value="C6"/>
    <property type="match status" value="1"/>
</dbReference>
<dbReference type="PANTHER" id="PTHR21629:SF5">
    <property type="entry name" value="C6 DOMAIN-CONTAINING PROTEIN"/>
    <property type="match status" value="1"/>
</dbReference>
<keyword evidence="1" id="KW-0732">Signal</keyword>
<organism evidence="3 4">
    <name type="scientific">Caenorhabditis nigoni</name>
    <dbReference type="NCBI Taxonomy" id="1611254"/>
    <lineage>
        <taxon>Eukaryota</taxon>
        <taxon>Metazoa</taxon>
        <taxon>Ecdysozoa</taxon>
        <taxon>Nematoda</taxon>
        <taxon>Chromadorea</taxon>
        <taxon>Rhabditida</taxon>
        <taxon>Rhabditina</taxon>
        <taxon>Rhabditomorpha</taxon>
        <taxon>Rhabditoidea</taxon>
        <taxon>Rhabditidae</taxon>
        <taxon>Peloderinae</taxon>
        <taxon>Caenorhabditis</taxon>
    </lineage>
</organism>
<proteinExistence type="predicted"/>
<dbReference type="AlphaFoldDB" id="A0A2G5SB78"/>
<feature type="domain" description="C6" evidence="2">
    <location>
        <begin position="39"/>
        <end position="131"/>
    </location>
</feature>
<reference evidence="4" key="1">
    <citation type="submission" date="2017-10" db="EMBL/GenBank/DDBJ databases">
        <title>Rapid genome shrinkage in a self-fertile nematode reveals novel sperm competition proteins.</title>
        <authorList>
            <person name="Yin D."/>
            <person name="Schwarz E.M."/>
            <person name="Thomas C.G."/>
            <person name="Felde R.L."/>
            <person name="Korf I.F."/>
            <person name="Cutter A.D."/>
            <person name="Schartner C.M."/>
            <person name="Ralston E.J."/>
            <person name="Meyer B.J."/>
            <person name="Haag E.S."/>
        </authorList>
    </citation>
    <scope>NUCLEOTIDE SEQUENCE [LARGE SCALE GENOMIC DNA]</scope>
    <source>
        <strain evidence="4">JU1422</strain>
    </source>
</reference>
<protein>
    <recommendedName>
        <fullName evidence="2">C6 domain-containing protein</fullName>
    </recommendedName>
</protein>
<keyword evidence="4" id="KW-1185">Reference proteome</keyword>
<dbReference type="SMART" id="SM01048">
    <property type="entry name" value="C6"/>
    <property type="match status" value="1"/>
</dbReference>
<feature type="chain" id="PRO_5013720934" description="C6 domain-containing protein" evidence="1">
    <location>
        <begin position="21"/>
        <end position="135"/>
    </location>
</feature>
<evidence type="ECO:0000259" key="2">
    <source>
        <dbReference type="SMART" id="SM01048"/>
    </source>
</evidence>
<dbReference type="PANTHER" id="PTHR21629">
    <property type="entry name" value="C6 DOMAIN-CONTAINING PROTEIN"/>
    <property type="match status" value="1"/>
</dbReference>
<evidence type="ECO:0000256" key="1">
    <source>
        <dbReference type="SAM" id="SignalP"/>
    </source>
</evidence>
<dbReference type="EMBL" id="PDUG01000027">
    <property type="protein sequence ID" value="PIC12156.1"/>
    <property type="molecule type" value="Genomic_DNA"/>
</dbReference>
<evidence type="ECO:0000313" key="4">
    <source>
        <dbReference type="Proteomes" id="UP000230233"/>
    </source>
</evidence>